<dbReference type="InterPro" id="IPR051590">
    <property type="entry name" value="Replication_Regulatory_Kinase"/>
</dbReference>
<accession>A0A9P4NNU9</accession>
<keyword evidence="1" id="KW-0479">Metal-binding</keyword>
<evidence type="ECO:0000256" key="1">
    <source>
        <dbReference type="ARBA" id="ARBA00022723"/>
    </source>
</evidence>
<name>A0A9P4NNU9_9PEZI</name>
<dbReference type="OrthoDB" id="21380at2759"/>
<gene>
    <name evidence="7" type="ORF">EJ08DRAFT_298921</name>
</gene>
<dbReference type="FunFam" id="6.10.250.3410:FF:000001">
    <property type="entry name" value="Protein DBF4 homolog A"/>
    <property type="match status" value="1"/>
</dbReference>
<dbReference type="GO" id="GO:0010571">
    <property type="term" value="P:positive regulation of nuclear cell cycle DNA replication"/>
    <property type="evidence" value="ECO:0007669"/>
    <property type="project" value="TreeGrafter"/>
</dbReference>
<proteinExistence type="predicted"/>
<feature type="region of interest" description="Disordered" evidence="5">
    <location>
        <begin position="286"/>
        <end position="305"/>
    </location>
</feature>
<comment type="caution">
    <text evidence="7">The sequence shown here is derived from an EMBL/GenBank/DDBJ whole genome shotgun (WGS) entry which is preliminary data.</text>
</comment>
<evidence type="ECO:0000259" key="6">
    <source>
        <dbReference type="PROSITE" id="PS51265"/>
    </source>
</evidence>
<dbReference type="GO" id="GO:0008270">
    <property type="term" value="F:zinc ion binding"/>
    <property type="evidence" value="ECO:0007669"/>
    <property type="project" value="UniProtKB-KW"/>
</dbReference>
<dbReference type="InterPro" id="IPR036420">
    <property type="entry name" value="BRCT_dom_sf"/>
</dbReference>
<evidence type="ECO:0000256" key="3">
    <source>
        <dbReference type="ARBA" id="ARBA00022833"/>
    </source>
</evidence>
<dbReference type="SMART" id="SM00586">
    <property type="entry name" value="ZnF_DBF"/>
    <property type="match status" value="1"/>
</dbReference>
<feature type="region of interest" description="Disordered" evidence="5">
    <location>
        <begin position="108"/>
        <end position="133"/>
    </location>
</feature>
<dbReference type="SUPFAM" id="SSF52113">
    <property type="entry name" value="BRCT domain"/>
    <property type="match status" value="1"/>
</dbReference>
<feature type="compositionally biased region" description="Low complexity" evidence="5">
    <location>
        <begin position="202"/>
        <end position="215"/>
    </location>
</feature>
<evidence type="ECO:0000256" key="4">
    <source>
        <dbReference type="PROSITE-ProRule" id="PRU00600"/>
    </source>
</evidence>
<feature type="region of interest" description="Disordered" evidence="5">
    <location>
        <begin position="386"/>
        <end position="457"/>
    </location>
</feature>
<dbReference type="Pfam" id="PF22437">
    <property type="entry name" value="DBF4_BRCT"/>
    <property type="match status" value="1"/>
</dbReference>
<dbReference type="GO" id="GO:0031431">
    <property type="term" value="C:Dbf4-dependent protein kinase complex"/>
    <property type="evidence" value="ECO:0007669"/>
    <property type="project" value="TreeGrafter"/>
</dbReference>
<dbReference type="InterPro" id="IPR013939">
    <property type="entry name" value="Regulatory_Dfp1/Him1"/>
</dbReference>
<evidence type="ECO:0000313" key="8">
    <source>
        <dbReference type="Proteomes" id="UP000800235"/>
    </source>
</evidence>
<organism evidence="7 8">
    <name type="scientific">Tothia fuscella</name>
    <dbReference type="NCBI Taxonomy" id="1048955"/>
    <lineage>
        <taxon>Eukaryota</taxon>
        <taxon>Fungi</taxon>
        <taxon>Dikarya</taxon>
        <taxon>Ascomycota</taxon>
        <taxon>Pezizomycotina</taxon>
        <taxon>Dothideomycetes</taxon>
        <taxon>Pleosporomycetidae</taxon>
        <taxon>Venturiales</taxon>
        <taxon>Cylindrosympodiaceae</taxon>
        <taxon>Tothia</taxon>
    </lineage>
</organism>
<dbReference type="InterPro" id="IPR055116">
    <property type="entry name" value="DBF4_BRCT"/>
</dbReference>
<dbReference type="Gene3D" id="3.40.50.10190">
    <property type="entry name" value="BRCT domain"/>
    <property type="match status" value="2"/>
</dbReference>
<reference evidence="7" key="1">
    <citation type="journal article" date="2020" name="Stud. Mycol.">
        <title>101 Dothideomycetes genomes: a test case for predicting lifestyles and emergence of pathogens.</title>
        <authorList>
            <person name="Haridas S."/>
            <person name="Albert R."/>
            <person name="Binder M."/>
            <person name="Bloem J."/>
            <person name="Labutti K."/>
            <person name="Salamov A."/>
            <person name="Andreopoulos B."/>
            <person name="Baker S."/>
            <person name="Barry K."/>
            <person name="Bills G."/>
            <person name="Bluhm B."/>
            <person name="Cannon C."/>
            <person name="Castanera R."/>
            <person name="Culley D."/>
            <person name="Daum C."/>
            <person name="Ezra D."/>
            <person name="Gonzalez J."/>
            <person name="Henrissat B."/>
            <person name="Kuo A."/>
            <person name="Liang C."/>
            <person name="Lipzen A."/>
            <person name="Lutzoni F."/>
            <person name="Magnuson J."/>
            <person name="Mondo S."/>
            <person name="Nolan M."/>
            <person name="Ohm R."/>
            <person name="Pangilinan J."/>
            <person name="Park H.-J."/>
            <person name="Ramirez L."/>
            <person name="Alfaro M."/>
            <person name="Sun H."/>
            <person name="Tritt A."/>
            <person name="Yoshinaga Y."/>
            <person name="Zwiers L.-H."/>
            <person name="Turgeon B."/>
            <person name="Goodwin S."/>
            <person name="Spatafora J."/>
            <person name="Crous P."/>
            <person name="Grigoriev I."/>
        </authorList>
    </citation>
    <scope>NUCLEOTIDE SEQUENCE</scope>
    <source>
        <strain evidence="7">CBS 130266</strain>
    </source>
</reference>
<dbReference type="Gene3D" id="6.10.250.3410">
    <property type="entry name" value="DBF zinc finger"/>
    <property type="match status" value="1"/>
</dbReference>
<feature type="region of interest" description="Disordered" evidence="5">
    <location>
        <begin position="1"/>
        <end position="72"/>
    </location>
</feature>
<dbReference type="InterPro" id="IPR006572">
    <property type="entry name" value="Znf_DBF"/>
</dbReference>
<dbReference type="EMBL" id="MU007048">
    <property type="protein sequence ID" value="KAF2429309.1"/>
    <property type="molecule type" value="Genomic_DNA"/>
</dbReference>
<feature type="domain" description="DBF4-type" evidence="6">
    <location>
        <begin position="597"/>
        <end position="646"/>
    </location>
</feature>
<feature type="compositionally biased region" description="Low complexity" evidence="5">
    <location>
        <begin position="118"/>
        <end position="133"/>
    </location>
</feature>
<feature type="compositionally biased region" description="Low complexity" evidence="5">
    <location>
        <begin position="396"/>
        <end position="405"/>
    </location>
</feature>
<feature type="compositionally biased region" description="Polar residues" evidence="5">
    <location>
        <begin position="8"/>
        <end position="20"/>
    </location>
</feature>
<dbReference type="GO" id="GO:0003676">
    <property type="term" value="F:nucleic acid binding"/>
    <property type="evidence" value="ECO:0007669"/>
    <property type="project" value="InterPro"/>
</dbReference>
<dbReference type="PANTHER" id="PTHR15375">
    <property type="entry name" value="ACTIVATOR OF S-PHASE KINASE-RELATED"/>
    <property type="match status" value="1"/>
</dbReference>
<dbReference type="Pfam" id="PF07535">
    <property type="entry name" value="zf-DBF"/>
    <property type="match status" value="1"/>
</dbReference>
<evidence type="ECO:0000256" key="5">
    <source>
        <dbReference type="SAM" id="MobiDB-lite"/>
    </source>
</evidence>
<feature type="region of interest" description="Disordered" evidence="5">
    <location>
        <begin position="194"/>
        <end position="218"/>
    </location>
</feature>
<evidence type="ECO:0000256" key="2">
    <source>
        <dbReference type="ARBA" id="ARBA00022771"/>
    </source>
</evidence>
<dbReference type="GO" id="GO:0043539">
    <property type="term" value="F:protein serine/threonine kinase activator activity"/>
    <property type="evidence" value="ECO:0007669"/>
    <property type="project" value="TreeGrafter"/>
</dbReference>
<dbReference type="PROSITE" id="PS51265">
    <property type="entry name" value="ZF_DBF4"/>
    <property type="match status" value="1"/>
</dbReference>
<dbReference type="Proteomes" id="UP000800235">
    <property type="component" value="Unassembled WGS sequence"/>
</dbReference>
<sequence>MAAVSLLPSPTIQTHTTMTSRRVPLGNLPNATNSPFRGASTAAPGTKRARQDTNSNSYAQPPPAKKQMLDPTDDVENRRHAPLLRKAGLNPPPAPTGNALRSKFEAVAREGRQNSRASQTSKQSVSTTTTTTTDNLESIRQWQLHYKKVFPNIVFYYESIPDDVRQKISRQVQALGSREEVFFSKTVTHVVTTRNIPPELTSSSSSGRSPNPRNNAHSTINPLLLETQQARGKFTFEASLPKRGQATMQDVQPNNILYKAREMGMKIWSLEKLNRMLITMFNNATGESPQLTQSRPSTASRDPRGADLSQLLQKEKQYGQTAQDWQVDMAPFRGCYIYIHDMEEKTRPVMIRDYPKPQSKELGKWPQLRANGPGRCPFLNDPAYKEQVERPPPEQAPRTRAAAAAMQSREVPEKHPLAENNNLARRQRAASAQGDDHVKPLDPPKQIPIKRGTSTDNLPLFGSAQASLRNHPRFAGGEPVASGVQPSNITSAIHSRAISSTAAAPGAKAGQTKEMNRLLGRRVLENKGGLSNANVTSAQLNDLRGAINGGGASRGAKRKATDLAHILEDREDEEVLVEDERQIRVVQQVRKKKAVEKELKPGYCENCRVKFNDFDEHVVSKQHRKFATSAENWVELDDLLDQLKRERKDEEVR</sequence>
<dbReference type="GO" id="GO:1901987">
    <property type="term" value="P:regulation of cell cycle phase transition"/>
    <property type="evidence" value="ECO:0007669"/>
    <property type="project" value="TreeGrafter"/>
</dbReference>
<dbReference type="PANTHER" id="PTHR15375:SF26">
    <property type="entry name" value="PROTEIN CHIFFON"/>
    <property type="match status" value="1"/>
</dbReference>
<feature type="compositionally biased region" description="Polar residues" evidence="5">
    <location>
        <begin position="286"/>
        <end position="300"/>
    </location>
</feature>
<dbReference type="AlphaFoldDB" id="A0A9P4NNU9"/>
<dbReference type="InterPro" id="IPR038545">
    <property type="entry name" value="Znf_DBF_sf"/>
</dbReference>
<protein>
    <recommendedName>
        <fullName evidence="6">DBF4-type domain-containing protein</fullName>
    </recommendedName>
</protein>
<dbReference type="Pfam" id="PF08630">
    <property type="entry name" value="Dfp1_Him1_M"/>
    <property type="match status" value="1"/>
</dbReference>
<evidence type="ECO:0000313" key="7">
    <source>
        <dbReference type="EMBL" id="KAF2429309.1"/>
    </source>
</evidence>
<keyword evidence="8" id="KW-1185">Reference proteome</keyword>
<keyword evidence="3" id="KW-0862">Zinc</keyword>
<keyword evidence="2 4" id="KW-0863">Zinc-finger</keyword>